<dbReference type="InterPro" id="IPR027417">
    <property type="entry name" value="P-loop_NTPase"/>
</dbReference>
<evidence type="ECO:0000313" key="3">
    <source>
        <dbReference type="Proteomes" id="UP000028939"/>
    </source>
</evidence>
<protein>
    <recommendedName>
        <fullName evidence="1">Orc1-like AAA ATPase domain-containing protein</fullName>
    </recommendedName>
</protein>
<dbReference type="Proteomes" id="UP000028939">
    <property type="component" value="Chromosome"/>
</dbReference>
<feature type="domain" description="Orc1-like AAA ATPase" evidence="1">
    <location>
        <begin position="20"/>
        <end position="169"/>
    </location>
</feature>
<name>A0A077HL57_9CORY</name>
<gene>
    <name evidence="2" type="ORF">CUREI_07390</name>
</gene>
<dbReference type="AlphaFoldDB" id="A0A077HL57"/>
<evidence type="ECO:0000313" key="2">
    <source>
        <dbReference type="EMBL" id="AIL97141.1"/>
    </source>
</evidence>
<keyword evidence="3" id="KW-1185">Reference proteome</keyword>
<dbReference type="PANTHER" id="PTHR34301:SF8">
    <property type="entry name" value="ATPASE DOMAIN-CONTAINING PROTEIN"/>
    <property type="match status" value="1"/>
</dbReference>
<evidence type="ECO:0000259" key="1">
    <source>
        <dbReference type="Pfam" id="PF13191"/>
    </source>
</evidence>
<dbReference type="EMBL" id="CP009215">
    <property type="protein sequence ID" value="AIL97141.1"/>
    <property type="molecule type" value="Genomic_DNA"/>
</dbReference>
<dbReference type="Pfam" id="PF13191">
    <property type="entry name" value="AAA_16"/>
    <property type="match status" value="1"/>
</dbReference>
<sequence>MLTSMNNPFRPTFGASPLVWAGRATVLTDFERAILGSAGNPDRSILISGSRGIGKTVLLTELEDIAARHGWIVLRASAREQIAESLIQSAIPEAINRLSPPQRRQITGVSVAGIGSVRTEVESHDPAPRLTTQLRELISHLRGTGVLITIDEVQDASPEDLTQVAVAYQDLVRDDLPVAVAMAGLTHGINTLLDLPGATFLRRARHYELGPLTLEDAHAALADTARDGGRLFSDAKRAAELSKGYPYLVQLLGFLSWEAADELGVDSIDAHAVSAAIPRTLERLGVQVLQPALRDVPARQMEYLRAMAEIENETGSYEIASSALAEALGRPATSLSDIRARLIERDLITPAGWGLIEFAQPYLGQYLLDRGRPQRIN</sequence>
<reference evidence="2 3" key="1">
    <citation type="submission" date="2014-08" db="EMBL/GenBank/DDBJ databases">
        <title>Complete genome sequence of Corynebacterium ureicelerivorans DSM 45051, a lipophilic and urea-splitting isolate from a blood culture of a septicaemia patient.</title>
        <authorList>
            <person name="Tippelt A."/>
            <person name="Albersmeier A."/>
            <person name="Brinkrolf K."/>
            <person name="Ruckert C."/>
            <person name="Tauch A."/>
        </authorList>
    </citation>
    <scope>NUCLEOTIDE SEQUENCE [LARGE SCALE GENOMIC DNA]</scope>
    <source>
        <strain evidence="2 3">IMMIB RIV-2301</strain>
    </source>
</reference>
<dbReference type="PANTHER" id="PTHR34301">
    <property type="entry name" value="DNA-BINDING PROTEIN-RELATED"/>
    <property type="match status" value="1"/>
</dbReference>
<dbReference type="STRING" id="401472.CUREI_07390"/>
<accession>A0A077HL57</accession>
<organism evidence="2 3">
    <name type="scientific">Corynebacterium ureicelerivorans</name>
    <dbReference type="NCBI Taxonomy" id="401472"/>
    <lineage>
        <taxon>Bacteria</taxon>
        <taxon>Bacillati</taxon>
        <taxon>Actinomycetota</taxon>
        <taxon>Actinomycetes</taxon>
        <taxon>Mycobacteriales</taxon>
        <taxon>Corynebacteriaceae</taxon>
        <taxon>Corynebacterium</taxon>
    </lineage>
</organism>
<dbReference type="KEGG" id="cuv:CUREI_07390"/>
<dbReference type="Gene3D" id="3.40.50.300">
    <property type="entry name" value="P-loop containing nucleotide triphosphate hydrolases"/>
    <property type="match status" value="1"/>
</dbReference>
<proteinExistence type="predicted"/>
<dbReference type="InterPro" id="IPR041664">
    <property type="entry name" value="AAA_16"/>
</dbReference>
<dbReference type="SUPFAM" id="SSF52540">
    <property type="entry name" value="P-loop containing nucleoside triphosphate hydrolases"/>
    <property type="match status" value="1"/>
</dbReference>
<dbReference type="HOGENOM" id="CLU_058580_1_0_11"/>